<evidence type="ECO:0000256" key="12">
    <source>
        <dbReference type="ARBA" id="ARBA00037859"/>
    </source>
</evidence>
<evidence type="ECO:0000256" key="11">
    <source>
        <dbReference type="ARBA" id="ARBA00023239"/>
    </source>
</evidence>
<dbReference type="HOGENOM" id="CLU_007383_4_0_2"/>
<dbReference type="UniPathway" id="UPA00796">
    <property type="reaction ID" value="UER00771"/>
</dbReference>
<dbReference type="RefSeq" id="WP_011763235.1">
    <property type="nucleotide sequence ID" value="NC_008701.1"/>
</dbReference>
<accession>A1RUM8</accession>
<keyword evidence="11" id="KW-0456">Lyase</keyword>
<evidence type="ECO:0000256" key="2">
    <source>
        <dbReference type="ARBA" id="ARBA00004323"/>
    </source>
</evidence>
<dbReference type="SUPFAM" id="SSF51735">
    <property type="entry name" value="NAD(P)-binding Rossmann-fold domains"/>
    <property type="match status" value="1"/>
</dbReference>
<keyword evidence="6" id="KW-1133">Transmembrane helix</keyword>
<keyword evidence="15" id="KW-1185">Reference proteome</keyword>
<dbReference type="eggNOG" id="arCOG01369">
    <property type="taxonomic scope" value="Archaea"/>
</dbReference>
<evidence type="ECO:0000256" key="8">
    <source>
        <dbReference type="ARBA" id="ARBA00023034"/>
    </source>
</evidence>
<evidence type="ECO:0000256" key="4">
    <source>
        <dbReference type="ARBA" id="ARBA00022793"/>
    </source>
</evidence>
<keyword evidence="4" id="KW-0210">Decarboxylase</keyword>
<dbReference type="InterPro" id="IPR001509">
    <property type="entry name" value="Epimerase_deHydtase"/>
</dbReference>
<dbReference type="AlphaFoldDB" id="A1RUM8"/>
<protein>
    <submittedName>
        <fullName evidence="14">NAD-dependent epimerase/dehydratase</fullName>
    </submittedName>
</protein>
<dbReference type="GO" id="GO:0070403">
    <property type="term" value="F:NAD+ binding"/>
    <property type="evidence" value="ECO:0007669"/>
    <property type="project" value="InterPro"/>
</dbReference>
<dbReference type="GeneID" id="4617276"/>
<dbReference type="FunFam" id="3.40.50.720:FF:000065">
    <property type="entry name" value="UDP-glucuronic acid decarboxylase 1"/>
    <property type="match status" value="1"/>
</dbReference>
<keyword evidence="5" id="KW-0735">Signal-anchor</keyword>
<organism evidence="14 15">
    <name type="scientific">Pyrobaculum islandicum (strain DSM 4184 / JCM 9189 / GEO3)</name>
    <dbReference type="NCBI Taxonomy" id="384616"/>
    <lineage>
        <taxon>Archaea</taxon>
        <taxon>Thermoproteota</taxon>
        <taxon>Thermoprotei</taxon>
        <taxon>Thermoproteales</taxon>
        <taxon>Thermoproteaceae</taxon>
        <taxon>Pyrobaculum</taxon>
    </lineage>
</organism>
<evidence type="ECO:0000313" key="15">
    <source>
        <dbReference type="Proteomes" id="UP000002595"/>
    </source>
</evidence>
<proteinExistence type="predicted"/>
<keyword evidence="9" id="KW-0472">Membrane</keyword>
<dbReference type="Pfam" id="PF01370">
    <property type="entry name" value="Epimerase"/>
    <property type="match status" value="1"/>
</dbReference>
<dbReference type="OrthoDB" id="4907at2157"/>
<reference evidence="14" key="1">
    <citation type="submission" date="2006-12" db="EMBL/GenBank/DDBJ databases">
        <title>Complete sequence of Pyrobaculum islandicum DSM 4184.</title>
        <authorList>
            <person name="Copeland A."/>
            <person name="Lucas S."/>
            <person name="Lapidus A."/>
            <person name="Barry K."/>
            <person name="Detter J.C."/>
            <person name="Glavina del Rio T."/>
            <person name="Dalin E."/>
            <person name="Tice H."/>
            <person name="Pitluck S."/>
            <person name="Meincke L."/>
            <person name="Brettin T."/>
            <person name="Bruce D."/>
            <person name="Han C."/>
            <person name="Tapia R."/>
            <person name="Gilna P."/>
            <person name="Schmutz J."/>
            <person name="Larimer F."/>
            <person name="Land M."/>
            <person name="Hauser L."/>
            <person name="Kyrpides N."/>
            <person name="Mikhailova N."/>
            <person name="Cozen A.E."/>
            <person name="Fitz-Gibbon S.T."/>
            <person name="House C.H."/>
            <person name="Saltikov C."/>
            <person name="Lowe T."/>
            <person name="Richardson P."/>
        </authorList>
    </citation>
    <scope>NUCLEOTIDE SEQUENCE [LARGE SCALE GENOMIC DNA]</scope>
    <source>
        <strain evidence="14">DSM 4184</strain>
    </source>
</reference>
<dbReference type="KEGG" id="pis:Pisl_1504"/>
<keyword evidence="3" id="KW-0812">Transmembrane</keyword>
<dbReference type="Proteomes" id="UP000002595">
    <property type="component" value="Chromosome"/>
</dbReference>
<evidence type="ECO:0000259" key="13">
    <source>
        <dbReference type="Pfam" id="PF01370"/>
    </source>
</evidence>
<dbReference type="Gene3D" id="3.40.50.720">
    <property type="entry name" value="NAD(P)-binding Rossmann-like Domain"/>
    <property type="match status" value="1"/>
</dbReference>
<dbReference type="GO" id="GO:0048040">
    <property type="term" value="F:UDP-glucuronate decarboxylase activity"/>
    <property type="evidence" value="ECO:0007669"/>
    <property type="project" value="TreeGrafter"/>
</dbReference>
<gene>
    <name evidence="14" type="ordered locus">Pisl_1504</name>
</gene>
<comment type="cofactor">
    <cofactor evidence="1">
        <name>NAD(+)</name>
        <dbReference type="ChEBI" id="CHEBI:57540"/>
    </cofactor>
</comment>
<dbReference type="InterPro" id="IPR036291">
    <property type="entry name" value="NAD(P)-bd_dom_sf"/>
</dbReference>
<dbReference type="GO" id="GO:0005737">
    <property type="term" value="C:cytoplasm"/>
    <property type="evidence" value="ECO:0007669"/>
    <property type="project" value="TreeGrafter"/>
</dbReference>
<sequence>MWREKTLELIKRPGGSGRVLITGCAGFIGSWLAEAYSGAGWEVYCVDNFSTGRMENISHLPVRLLRGNVEEVELPRFDLAFHGAALPAPDFYVKRPVEAMLPDSLGLLRVLRRAAESGGRVVFLSSSEVYGDPEVVPTPESYWGRVNPVGVRSPYDESKRFGEALCMAFRREYGVDVRVARIFNTYGPRLDPDSSYARVVTKFLVQALRGEPITVHGDGLQTRSFAYVSDVVNGLITIAHCERCAGEVYNVGSDEEVTILELAKLVKEVAGSASPIVHTPPRPDDPRRRRPDLSKLRALGWEPVVKLKEGLSLTLLWLRSLF</sequence>
<evidence type="ECO:0000256" key="1">
    <source>
        <dbReference type="ARBA" id="ARBA00001911"/>
    </source>
</evidence>
<name>A1RUM8_PYRIL</name>
<dbReference type="InterPro" id="IPR044516">
    <property type="entry name" value="UXS-like"/>
</dbReference>
<evidence type="ECO:0000256" key="10">
    <source>
        <dbReference type="ARBA" id="ARBA00023180"/>
    </source>
</evidence>
<comment type="subcellular location">
    <subcellularLocation>
        <location evidence="2">Golgi apparatus membrane</location>
        <topology evidence="2">Single-pass type II membrane protein</topology>
    </subcellularLocation>
    <subcellularLocation>
        <location evidence="12">Golgi apparatus</location>
        <location evidence="12">Golgi stack membrane</location>
    </subcellularLocation>
</comment>
<keyword evidence="7" id="KW-0520">NAD</keyword>
<evidence type="ECO:0000256" key="3">
    <source>
        <dbReference type="ARBA" id="ARBA00022692"/>
    </source>
</evidence>
<evidence type="ECO:0000256" key="7">
    <source>
        <dbReference type="ARBA" id="ARBA00023027"/>
    </source>
</evidence>
<dbReference type="GO" id="GO:0033320">
    <property type="term" value="P:UDP-D-xylose biosynthetic process"/>
    <property type="evidence" value="ECO:0007669"/>
    <property type="project" value="UniProtKB-UniPathway"/>
</dbReference>
<dbReference type="PANTHER" id="PTHR43078">
    <property type="entry name" value="UDP-GLUCURONIC ACID DECARBOXYLASE-RELATED"/>
    <property type="match status" value="1"/>
</dbReference>
<dbReference type="STRING" id="384616.Pisl_1504"/>
<evidence type="ECO:0000256" key="6">
    <source>
        <dbReference type="ARBA" id="ARBA00022989"/>
    </source>
</evidence>
<dbReference type="EMBL" id="CP000504">
    <property type="protein sequence ID" value="ABL88660.1"/>
    <property type="molecule type" value="Genomic_DNA"/>
</dbReference>
<evidence type="ECO:0000313" key="14">
    <source>
        <dbReference type="EMBL" id="ABL88660.1"/>
    </source>
</evidence>
<dbReference type="GO" id="GO:0042732">
    <property type="term" value="P:D-xylose metabolic process"/>
    <property type="evidence" value="ECO:0007669"/>
    <property type="project" value="InterPro"/>
</dbReference>
<feature type="domain" description="NAD-dependent epimerase/dehydratase" evidence="13">
    <location>
        <begin position="19"/>
        <end position="252"/>
    </location>
</feature>
<evidence type="ECO:0000256" key="9">
    <source>
        <dbReference type="ARBA" id="ARBA00023136"/>
    </source>
</evidence>
<evidence type="ECO:0000256" key="5">
    <source>
        <dbReference type="ARBA" id="ARBA00022968"/>
    </source>
</evidence>
<dbReference type="PANTHER" id="PTHR43078:SF6">
    <property type="entry name" value="UDP-GLUCURONIC ACID DECARBOXYLASE 1"/>
    <property type="match status" value="1"/>
</dbReference>
<dbReference type="CDD" id="cd05230">
    <property type="entry name" value="UGD_SDR_e"/>
    <property type="match status" value="1"/>
</dbReference>
<keyword evidence="8" id="KW-0333">Golgi apparatus</keyword>
<keyword evidence="10" id="KW-0325">Glycoprotein</keyword>